<protein>
    <submittedName>
        <fullName evidence="1">Uncharacterized protein</fullName>
    </submittedName>
</protein>
<dbReference type="Proteomes" id="UP000516422">
    <property type="component" value="Chromosome"/>
</dbReference>
<evidence type="ECO:0000313" key="1">
    <source>
        <dbReference type="EMBL" id="QNT96966.1"/>
    </source>
</evidence>
<dbReference type="KEGG" id="sgf:HEP81_06732"/>
<organism evidence="1 2">
    <name type="scientific">Streptomyces griseofuscus</name>
    <dbReference type="NCBI Taxonomy" id="146922"/>
    <lineage>
        <taxon>Bacteria</taxon>
        <taxon>Bacillati</taxon>
        <taxon>Actinomycetota</taxon>
        <taxon>Actinomycetes</taxon>
        <taxon>Kitasatosporales</taxon>
        <taxon>Streptomycetaceae</taxon>
        <taxon>Streptomyces</taxon>
    </lineage>
</organism>
<proteinExistence type="predicted"/>
<sequence>MLGQVHGAETRHRRAVQRLVQAMELFQSLDHQAGESLTLGYLDVQHLPFGPPQRDHVPGGEAHVS</sequence>
<gene>
    <name evidence="1" type="ORF">HEP81_06732</name>
</gene>
<reference evidence="1 2" key="1">
    <citation type="submission" date="2020-04" db="EMBL/GenBank/DDBJ databases">
        <title>Characterization and engineering of Streptomyces griseofuscus DSM40191 as a potential heterologous host for expression of BGCs.</title>
        <authorList>
            <person name="Gren T."/>
            <person name="Whitford C.M."/>
            <person name="Mohite O.S."/>
            <person name="Joergensen T.S."/>
            <person name="Nielsen J.B."/>
            <person name="Lee S.Y."/>
            <person name="Weber T."/>
        </authorList>
    </citation>
    <scope>NUCLEOTIDE SEQUENCE [LARGE SCALE GENOMIC DNA]</scope>
    <source>
        <strain evidence="1 2">DSM 40191</strain>
    </source>
</reference>
<dbReference type="AlphaFoldDB" id="A0A7H1Q9I6"/>
<name>A0A7H1Q9I6_9ACTN</name>
<dbReference type="EMBL" id="CP051006">
    <property type="protein sequence ID" value="QNT96966.1"/>
    <property type="molecule type" value="Genomic_DNA"/>
</dbReference>
<evidence type="ECO:0000313" key="2">
    <source>
        <dbReference type="Proteomes" id="UP000516422"/>
    </source>
</evidence>
<accession>A0A7H1Q9I6</accession>